<sequence length="247" mass="26981">MGSLNTMSIMHIKRERGDDTDILLTKRARYEDSRGISPSGPTKRARENVGSLPQPGGQHAEANWRQARPDAAGMACDAPDETCSSPLDALCPNQNISDSDWHAAVAHITTDACANYKQSAAIRPPRETSRGFFVKNLAGGAGPPVQVKLKNGNKIIPRVTLTFFARVLLPSKVICAATTVRDVKMNEKALPRFVYKAAEKLRVGGVRYVAFDAKFASSERHSFDVGEASRLECVVCLMSYHHDNLVT</sequence>
<evidence type="ECO:0000313" key="2">
    <source>
        <dbReference type="EMBL" id="KAJ3181508.1"/>
    </source>
</evidence>
<evidence type="ECO:0000256" key="1">
    <source>
        <dbReference type="SAM" id="MobiDB-lite"/>
    </source>
</evidence>
<protein>
    <submittedName>
        <fullName evidence="2">Uncharacterized protein</fullName>
    </submittedName>
</protein>
<gene>
    <name evidence="2" type="ORF">HDU87_001118</name>
</gene>
<comment type="caution">
    <text evidence="2">The sequence shown here is derived from an EMBL/GenBank/DDBJ whole genome shotgun (WGS) entry which is preliminary data.</text>
</comment>
<accession>A0AAD5TN29</accession>
<feature type="region of interest" description="Disordered" evidence="1">
    <location>
        <begin position="30"/>
        <end position="61"/>
    </location>
</feature>
<proteinExistence type="predicted"/>
<organism evidence="2 3">
    <name type="scientific">Geranomyces variabilis</name>
    <dbReference type="NCBI Taxonomy" id="109894"/>
    <lineage>
        <taxon>Eukaryota</taxon>
        <taxon>Fungi</taxon>
        <taxon>Fungi incertae sedis</taxon>
        <taxon>Chytridiomycota</taxon>
        <taxon>Chytridiomycota incertae sedis</taxon>
        <taxon>Chytridiomycetes</taxon>
        <taxon>Spizellomycetales</taxon>
        <taxon>Powellomycetaceae</taxon>
        <taxon>Geranomyces</taxon>
    </lineage>
</organism>
<evidence type="ECO:0000313" key="3">
    <source>
        <dbReference type="Proteomes" id="UP001212152"/>
    </source>
</evidence>
<dbReference type="Proteomes" id="UP001212152">
    <property type="component" value="Unassembled WGS sequence"/>
</dbReference>
<dbReference type="EMBL" id="JADGJQ010000012">
    <property type="protein sequence ID" value="KAJ3181508.1"/>
    <property type="molecule type" value="Genomic_DNA"/>
</dbReference>
<reference evidence="2" key="1">
    <citation type="submission" date="2020-05" db="EMBL/GenBank/DDBJ databases">
        <title>Phylogenomic resolution of chytrid fungi.</title>
        <authorList>
            <person name="Stajich J.E."/>
            <person name="Amses K."/>
            <person name="Simmons R."/>
            <person name="Seto K."/>
            <person name="Myers J."/>
            <person name="Bonds A."/>
            <person name="Quandt C.A."/>
            <person name="Barry K."/>
            <person name="Liu P."/>
            <person name="Grigoriev I."/>
            <person name="Longcore J.E."/>
            <person name="James T.Y."/>
        </authorList>
    </citation>
    <scope>NUCLEOTIDE SEQUENCE</scope>
    <source>
        <strain evidence="2">JEL0379</strain>
    </source>
</reference>
<keyword evidence="3" id="KW-1185">Reference proteome</keyword>
<dbReference type="AlphaFoldDB" id="A0AAD5TN29"/>
<name>A0AAD5TN29_9FUNG</name>